<evidence type="ECO:0008006" key="9">
    <source>
        <dbReference type="Google" id="ProtNLM"/>
    </source>
</evidence>
<accession>A0A0K9GYP1</accession>
<feature type="transmembrane region" description="Helical" evidence="6">
    <location>
        <begin position="148"/>
        <end position="168"/>
    </location>
</feature>
<evidence type="ECO:0000313" key="8">
    <source>
        <dbReference type="Proteomes" id="UP000037146"/>
    </source>
</evidence>
<keyword evidence="4 6" id="KW-1133">Transmembrane helix</keyword>
<sequence>MQQTLFAIIVILLTITAYILMTRLYVRFSFPLLLPVLTTTIILIVLLSIFHISYSSYMIGGQWIHSLLGPAVVALAYPLYKQRHIVVSYWFPIISGVFVGLITGMTSVLLFARVLGIDQTLILSMLPKSLTTPVALQVSEVLGGIPPMTTVFVMIAGFTGAILGPAFMKRLRINSSLGKGIAFGSASHALGTAKSAEYGEFTLSMSSVSMTLSAILGSIIGPIVAWMFTI</sequence>
<comment type="caution">
    <text evidence="7">The sequence shown here is derived from an EMBL/GenBank/DDBJ whole genome shotgun (WGS) entry which is preliminary data.</text>
</comment>
<evidence type="ECO:0000256" key="1">
    <source>
        <dbReference type="ARBA" id="ARBA00004651"/>
    </source>
</evidence>
<dbReference type="RefSeq" id="WP_049682718.1">
    <property type="nucleotide sequence ID" value="NZ_LFZW01000001.1"/>
</dbReference>
<keyword evidence="5 6" id="KW-0472">Membrane</keyword>
<dbReference type="GO" id="GO:0005886">
    <property type="term" value="C:plasma membrane"/>
    <property type="evidence" value="ECO:0007669"/>
    <property type="project" value="UniProtKB-SubCell"/>
</dbReference>
<evidence type="ECO:0000256" key="2">
    <source>
        <dbReference type="ARBA" id="ARBA00022475"/>
    </source>
</evidence>
<dbReference type="PANTHER" id="PTHR30249">
    <property type="entry name" value="PUTATIVE SEROTONIN TRANSPORTER"/>
    <property type="match status" value="1"/>
</dbReference>
<evidence type="ECO:0000313" key="7">
    <source>
        <dbReference type="EMBL" id="KMY51372.1"/>
    </source>
</evidence>
<dbReference type="EMBL" id="LFZW01000001">
    <property type="protein sequence ID" value="KMY51372.1"/>
    <property type="molecule type" value="Genomic_DNA"/>
</dbReference>
<keyword evidence="3 6" id="KW-0812">Transmembrane</keyword>
<protein>
    <recommendedName>
        <fullName evidence="9">LrgB</fullName>
    </recommendedName>
</protein>
<feature type="transmembrane region" description="Helical" evidence="6">
    <location>
        <begin position="33"/>
        <end position="54"/>
    </location>
</feature>
<evidence type="ECO:0000256" key="5">
    <source>
        <dbReference type="ARBA" id="ARBA00023136"/>
    </source>
</evidence>
<dbReference type="OrthoDB" id="9811701at2"/>
<comment type="subcellular location">
    <subcellularLocation>
        <location evidence="1">Cell membrane</location>
        <topology evidence="1">Multi-pass membrane protein</topology>
    </subcellularLocation>
</comment>
<dbReference type="Proteomes" id="UP000037146">
    <property type="component" value="Unassembled WGS sequence"/>
</dbReference>
<keyword evidence="2" id="KW-1003">Cell membrane</keyword>
<feature type="transmembrane region" description="Helical" evidence="6">
    <location>
        <begin position="208"/>
        <end position="228"/>
    </location>
</feature>
<feature type="transmembrane region" description="Helical" evidence="6">
    <location>
        <begin position="87"/>
        <end position="112"/>
    </location>
</feature>
<proteinExistence type="predicted"/>
<dbReference type="AlphaFoldDB" id="A0A0K9GYP1"/>
<dbReference type="Pfam" id="PF04172">
    <property type="entry name" value="LrgB"/>
    <property type="match status" value="1"/>
</dbReference>
<dbReference type="InterPro" id="IPR007300">
    <property type="entry name" value="CidB/LrgB"/>
</dbReference>
<dbReference type="PATRIC" id="fig|1679170.3.peg.4301"/>
<feature type="transmembrane region" description="Helical" evidence="6">
    <location>
        <begin position="60"/>
        <end position="80"/>
    </location>
</feature>
<organism evidence="7 8">
    <name type="scientific">Peribacillus loiseleuriae</name>
    <dbReference type="NCBI Taxonomy" id="1679170"/>
    <lineage>
        <taxon>Bacteria</taxon>
        <taxon>Bacillati</taxon>
        <taxon>Bacillota</taxon>
        <taxon>Bacilli</taxon>
        <taxon>Bacillales</taxon>
        <taxon>Bacillaceae</taxon>
        <taxon>Peribacillus</taxon>
    </lineage>
</organism>
<dbReference type="PANTHER" id="PTHR30249:SF17">
    <property type="entry name" value="HOLIN-LIKE PROTEIN CIDB"/>
    <property type="match status" value="1"/>
</dbReference>
<dbReference type="STRING" id="1679170.AC625_18995"/>
<name>A0A0K9GYP1_9BACI</name>
<feature type="transmembrane region" description="Helical" evidence="6">
    <location>
        <begin position="6"/>
        <end position="26"/>
    </location>
</feature>
<gene>
    <name evidence="7" type="ORF">AC625_18995</name>
</gene>
<evidence type="ECO:0000256" key="4">
    <source>
        <dbReference type="ARBA" id="ARBA00022989"/>
    </source>
</evidence>
<reference evidence="8" key="1">
    <citation type="submission" date="2015-07" db="EMBL/GenBank/DDBJ databases">
        <title>Genome sequencing project for genomic taxonomy and phylogenomics of Bacillus-like bacteria.</title>
        <authorList>
            <person name="Liu B."/>
            <person name="Wang J."/>
            <person name="Zhu Y."/>
            <person name="Liu G."/>
            <person name="Chen Q."/>
            <person name="Chen Z."/>
            <person name="Lan J."/>
            <person name="Che J."/>
            <person name="Ge C."/>
            <person name="Shi H."/>
            <person name="Pan Z."/>
            <person name="Liu X."/>
        </authorList>
    </citation>
    <scope>NUCLEOTIDE SEQUENCE [LARGE SCALE GENOMIC DNA]</scope>
    <source>
        <strain evidence="8">FJAT-27997</strain>
    </source>
</reference>
<keyword evidence="8" id="KW-1185">Reference proteome</keyword>
<evidence type="ECO:0000256" key="3">
    <source>
        <dbReference type="ARBA" id="ARBA00022692"/>
    </source>
</evidence>
<evidence type="ECO:0000256" key="6">
    <source>
        <dbReference type="SAM" id="Phobius"/>
    </source>
</evidence>